<proteinExistence type="predicted"/>
<feature type="region of interest" description="Disordered" evidence="1">
    <location>
        <begin position="73"/>
        <end position="100"/>
    </location>
</feature>
<dbReference type="Pfam" id="PF01476">
    <property type="entry name" value="LysM"/>
    <property type="match status" value="1"/>
</dbReference>
<dbReference type="AlphaFoldDB" id="A0A485M6I4"/>
<dbReference type="InterPro" id="IPR018392">
    <property type="entry name" value="LysM"/>
</dbReference>
<feature type="region of interest" description="Disordered" evidence="1">
    <location>
        <begin position="1"/>
        <end position="22"/>
    </location>
</feature>
<dbReference type="PANTHER" id="PTHR33734:SF22">
    <property type="entry name" value="MEMBRANE-BOUND LYTIC MUREIN TRANSGLYCOSYLASE D"/>
    <property type="match status" value="1"/>
</dbReference>
<feature type="compositionally biased region" description="Pro residues" evidence="1">
    <location>
        <begin position="75"/>
        <end position="97"/>
    </location>
</feature>
<dbReference type="SMART" id="SM00257">
    <property type="entry name" value="LysM"/>
    <property type="match status" value="1"/>
</dbReference>
<protein>
    <submittedName>
        <fullName evidence="3">Peptidoglycan-binding protein</fullName>
    </submittedName>
</protein>
<evidence type="ECO:0000313" key="3">
    <source>
        <dbReference type="EMBL" id="VFU18934.1"/>
    </source>
</evidence>
<feature type="domain" description="LysM" evidence="2">
    <location>
        <begin position="26"/>
        <end position="71"/>
    </location>
</feature>
<dbReference type="GO" id="GO:0008932">
    <property type="term" value="F:lytic endotransglycosylase activity"/>
    <property type="evidence" value="ECO:0007669"/>
    <property type="project" value="TreeGrafter"/>
</dbReference>
<dbReference type="InterPro" id="IPR036779">
    <property type="entry name" value="LysM_dom_sf"/>
</dbReference>
<evidence type="ECO:0000256" key="1">
    <source>
        <dbReference type="SAM" id="MobiDB-lite"/>
    </source>
</evidence>
<sequence length="210" mass="22651">MSDDKYRGSLNSEGQIPAPPRECDGQFYTVKASDTLFNIAKKFGVTVRQIVDANPQIENPDIIFAGQVICIPTGRPRPTPTPTPTPRPTPTPTPTPAPDGRQLRVLSLRLLSETGQPLPRADGAVQLDGRVIVRATFNRPVSRAFFFLEPTGTEACENARLIGIDCPSAVTGVAEILWRVPAGTLGRVFVVACLDSICTKSSEVLVVRNS</sequence>
<dbReference type="Gene3D" id="3.10.350.10">
    <property type="entry name" value="LysM domain"/>
    <property type="match status" value="1"/>
</dbReference>
<dbReference type="PROSITE" id="PS51782">
    <property type="entry name" value="LYSM"/>
    <property type="match status" value="1"/>
</dbReference>
<organism evidence="3">
    <name type="scientific">anaerobic digester metagenome</name>
    <dbReference type="NCBI Taxonomy" id="1263854"/>
    <lineage>
        <taxon>unclassified sequences</taxon>
        <taxon>metagenomes</taxon>
        <taxon>ecological metagenomes</taxon>
    </lineage>
</organism>
<dbReference type="CDD" id="cd00118">
    <property type="entry name" value="LysM"/>
    <property type="match status" value="1"/>
</dbReference>
<name>A0A485M6I4_9ZZZZ</name>
<reference evidence="3" key="1">
    <citation type="submission" date="2019-03" db="EMBL/GenBank/DDBJ databases">
        <authorList>
            <person name="Hao L."/>
        </authorList>
    </citation>
    <scope>NUCLEOTIDE SEQUENCE</scope>
</reference>
<dbReference type="SUPFAM" id="SSF54106">
    <property type="entry name" value="LysM domain"/>
    <property type="match status" value="1"/>
</dbReference>
<dbReference type="PANTHER" id="PTHR33734">
    <property type="entry name" value="LYSM DOMAIN-CONTAINING GPI-ANCHORED PROTEIN 2"/>
    <property type="match status" value="1"/>
</dbReference>
<accession>A0A485M6I4</accession>
<evidence type="ECO:0000259" key="2">
    <source>
        <dbReference type="PROSITE" id="PS51782"/>
    </source>
</evidence>
<dbReference type="EMBL" id="CAADRN010000362">
    <property type="protein sequence ID" value="VFU18934.1"/>
    <property type="molecule type" value="Genomic_DNA"/>
</dbReference>
<gene>
    <name evidence="3" type="ORF">SCFA_600004</name>
</gene>